<dbReference type="PANTHER" id="PTHR31409:SF0">
    <property type="entry name" value="WASH COMPLEX SUBUNIT 4"/>
    <property type="match status" value="1"/>
</dbReference>
<evidence type="ECO:0000313" key="4">
    <source>
        <dbReference type="EMBL" id="ESO00575.1"/>
    </source>
</evidence>
<dbReference type="EMBL" id="AMQM01005315">
    <property type="status" value="NOT_ANNOTATED_CDS"/>
    <property type="molecule type" value="Genomic_DNA"/>
</dbReference>
<dbReference type="InterPro" id="IPR028191">
    <property type="entry name" value="WASH-4_N"/>
</dbReference>
<feature type="domain" description="WASH complex subunit 4 N-terminal" evidence="2">
    <location>
        <begin position="9"/>
        <end position="588"/>
    </location>
</feature>
<evidence type="ECO:0000259" key="2">
    <source>
        <dbReference type="Pfam" id="PF14745"/>
    </source>
</evidence>
<keyword evidence="6" id="KW-1185">Reference proteome</keyword>
<dbReference type="InterPro" id="IPR028283">
    <property type="entry name" value="WASH-7_C"/>
</dbReference>
<feature type="domain" description="WASH complex subunit 7 C-terminal" evidence="3">
    <location>
        <begin position="953"/>
        <end position="1119"/>
    </location>
</feature>
<dbReference type="RefSeq" id="XP_009021212.1">
    <property type="nucleotide sequence ID" value="XM_009022964.1"/>
</dbReference>
<dbReference type="PANTHER" id="PTHR31409">
    <property type="entry name" value="WASH COMPLEX SUBUNIT 4"/>
    <property type="match status" value="1"/>
</dbReference>
<evidence type="ECO:0000313" key="6">
    <source>
        <dbReference type="Proteomes" id="UP000015101"/>
    </source>
</evidence>
<sequence length="1142" mass="131811">ELTLKSYESFVNDFTANLHNLQISTDVFSHTVWDIVLNPIALTFHPNELASIDELIETDNIIFDKILRVFASLCIEIQTLEREAVENFYLQLIFYGEGDEHAEKQDGDIHLQIGRMLPILVGLYKYVGRCTDVLRNCLLQLCIFYTNESASIRSMDISGSNLTVVYEHIGQLMHHLAVLDHVIDNQTLLKEHWKMYKRMIKSVYSSPESVKVNSDQMQQFIVMLNRVDNVVMQGSMFQTCINQKFEEPEFSINVSTNKHFSDECMAAVKELWSRVDQKIGEVSEMNERARLIGVLCLFVLHQSVFQSQDKKMFKTLFDVHKKIPCLVLTGSSVFYPSEFLARMLPKLNQMVVDKKTLQAMESAKLLNLQKMVQCLNLQLPAFEAGLAQWIVKLEGYLMSLPSSLTSSSVQLSDPRFNEELIEKCKLLQQGLIQSFYLRNTSATLLTTHATLNRPMTKSLVNNICHVVEMLKVIEGSWYRFSIQVVNTASYLVQYFSLLMAVVISNANKRVRGDKKVRPEVLSAFELMLQCLAGPMTNERILAMKLALGFCVKNKAFKDDELVSIRVYLEDIDRFTNFKTLIQESSDGSFLYWHRVILPTYFGSLIDDPATSSRLQHMLQALNDVTTSLLMTRHSQDSDLSVLRPYQRYVRKILNEDFLDVVCREIETDLRLSMHLHLQLDSRNPFKVVPTKQLSHFIKLPPLVLFDEIVNVKTIVENYLDKTFYNLTTVALHDWKTYSQMKVWAKHAYGLQLLEPHLPSQTIEQGLDILEIMRNIHVFVSKFHYNLNNQIFVEKSSNNKHLSTINIQHTSNSIRTHGTGIMNTTVNFTYQFLAKKFFIFSQFLYDEHIKSRLIKDLRYFKENHAETNQKYPFDRAEKFNRGIKKLGMSKDGLSYLDQFRLLITQIGNAMGYIRLIRSGGLHCCANAIRFVPDLDDIVNFEELCREEGLDGEAIDAARHLDSVVSSMTKNFSEGTEYFKMLVEVFSSEFQDSKNMHMRNFYAILPPLTLNFVDHMIASKDKLSRKNKVGASFTDDGFAMGIAYILKLLDQYSDFDSLHWFQSVKEKYNKEKQDIKKQPAAAKLDEKLQQTMMLTLKRLAAYQQEFDLLSFSLSSARIFFRGEKNMDAFAMTNNNGWLVWSAVD</sequence>
<dbReference type="Pfam" id="PF14746">
    <property type="entry name" value="WASH-7_C"/>
    <property type="match status" value="1"/>
</dbReference>
<dbReference type="InterPro" id="IPR027307">
    <property type="entry name" value="WASH7"/>
</dbReference>
<dbReference type="HOGENOM" id="CLU_002451_0_0_1"/>
<dbReference type="CTD" id="20216125"/>
<feature type="domain" description="WASH complex subunit 7 central" evidence="1">
    <location>
        <begin position="589"/>
        <end position="934"/>
    </location>
</feature>
<dbReference type="GO" id="GO:0071203">
    <property type="term" value="C:WASH complex"/>
    <property type="evidence" value="ECO:0000318"/>
    <property type="project" value="GO_Central"/>
</dbReference>
<dbReference type="STRING" id="6412.T1G4X7"/>
<dbReference type="GeneID" id="20216125"/>
<dbReference type="eggNOG" id="KOG3578">
    <property type="taxonomic scope" value="Eukaryota"/>
</dbReference>
<dbReference type="Pfam" id="PF14745">
    <property type="entry name" value="WASH-4_N"/>
    <property type="match status" value="1"/>
</dbReference>
<organism evidence="5 6">
    <name type="scientific">Helobdella robusta</name>
    <name type="common">Californian leech</name>
    <dbReference type="NCBI Taxonomy" id="6412"/>
    <lineage>
        <taxon>Eukaryota</taxon>
        <taxon>Metazoa</taxon>
        <taxon>Spiralia</taxon>
        <taxon>Lophotrochozoa</taxon>
        <taxon>Annelida</taxon>
        <taxon>Clitellata</taxon>
        <taxon>Hirudinea</taxon>
        <taxon>Rhynchobdellida</taxon>
        <taxon>Glossiphoniidae</taxon>
        <taxon>Helobdella</taxon>
    </lineage>
</organism>
<proteinExistence type="predicted"/>
<dbReference type="AlphaFoldDB" id="T1G4X7"/>
<dbReference type="EnsemblMetazoa" id="HelroT82872">
    <property type="protein sequence ID" value="HelroP82872"/>
    <property type="gene ID" value="HelroG82872"/>
</dbReference>
<dbReference type="InParanoid" id="T1G4X7"/>
<evidence type="ECO:0008006" key="7">
    <source>
        <dbReference type="Google" id="ProtNLM"/>
    </source>
</evidence>
<dbReference type="GO" id="GO:0005768">
    <property type="term" value="C:endosome"/>
    <property type="evidence" value="ECO:0000318"/>
    <property type="project" value="GO_Central"/>
</dbReference>
<protein>
    <recommendedName>
        <fullName evidence="7">WASH complex subunit 7</fullName>
    </recommendedName>
</protein>
<name>T1G4X7_HELRO</name>
<dbReference type="OMA" id="RCNIFIQ"/>
<evidence type="ECO:0000259" key="3">
    <source>
        <dbReference type="Pfam" id="PF14746"/>
    </source>
</evidence>
<reference evidence="4 6" key="2">
    <citation type="journal article" date="2013" name="Nature">
        <title>Insights into bilaterian evolution from three spiralian genomes.</title>
        <authorList>
            <person name="Simakov O."/>
            <person name="Marletaz F."/>
            <person name="Cho S.J."/>
            <person name="Edsinger-Gonzales E."/>
            <person name="Havlak P."/>
            <person name="Hellsten U."/>
            <person name="Kuo D.H."/>
            <person name="Larsson T."/>
            <person name="Lv J."/>
            <person name="Arendt D."/>
            <person name="Savage R."/>
            <person name="Osoegawa K."/>
            <person name="de Jong P."/>
            <person name="Grimwood J."/>
            <person name="Chapman J.A."/>
            <person name="Shapiro H."/>
            <person name="Aerts A."/>
            <person name="Otillar R.P."/>
            <person name="Terry A.Y."/>
            <person name="Boore J.L."/>
            <person name="Grigoriev I.V."/>
            <person name="Lindberg D.R."/>
            <person name="Seaver E.C."/>
            <person name="Weisblat D.A."/>
            <person name="Putnam N.H."/>
            <person name="Rokhsar D.S."/>
        </authorList>
    </citation>
    <scope>NUCLEOTIDE SEQUENCE</scope>
</reference>
<gene>
    <name evidence="5" type="primary">20216125</name>
    <name evidence="4" type="ORF">HELRODRAFT_82872</name>
</gene>
<evidence type="ECO:0000313" key="5">
    <source>
        <dbReference type="EnsemblMetazoa" id="HelroP82872"/>
    </source>
</evidence>
<dbReference type="Proteomes" id="UP000015101">
    <property type="component" value="Unassembled WGS sequence"/>
</dbReference>
<dbReference type="InterPro" id="IPR028282">
    <property type="entry name" value="WASH-7_central"/>
</dbReference>
<dbReference type="FunCoup" id="T1G4X7">
    <property type="interactions" value="1615"/>
</dbReference>
<reference evidence="5" key="3">
    <citation type="submission" date="2015-06" db="UniProtKB">
        <authorList>
            <consortium name="EnsemblMetazoa"/>
        </authorList>
    </citation>
    <scope>IDENTIFICATION</scope>
</reference>
<dbReference type="Pfam" id="PF14744">
    <property type="entry name" value="WASH-7_mid"/>
    <property type="match status" value="1"/>
</dbReference>
<accession>T1G4X7</accession>
<dbReference type="GO" id="GO:0007032">
    <property type="term" value="P:endosome organization"/>
    <property type="evidence" value="ECO:0000318"/>
    <property type="project" value="GO_Central"/>
</dbReference>
<dbReference type="OrthoDB" id="10261210at2759"/>
<dbReference type="EMBL" id="KB096900">
    <property type="protein sequence ID" value="ESO00575.1"/>
    <property type="molecule type" value="Genomic_DNA"/>
</dbReference>
<evidence type="ECO:0000259" key="1">
    <source>
        <dbReference type="Pfam" id="PF14744"/>
    </source>
</evidence>
<dbReference type="GO" id="GO:0016197">
    <property type="term" value="P:endosomal transport"/>
    <property type="evidence" value="ECO:0000318"/>
    <property type="project" value="GO_Central"/>
</dbReference>
<reference evidence="6" key="1">
    <citation type="submission" date="2012-12" db="EMBL/GenBank/DDBJ databases">
        <authorList>
            <person name="Hellsten U."/>
            <person name="Grimwood J."/>
            <person name="Chapman J.A."/>
            <person name="Shapiro H."/>
            <person name="Aerts A."/>
            <person name="Otillar R.P."/>
            <person name="Terry A.Y."/>
            <person name="Boore J.L."/>
            <person name="Simakov O."/>
            <person name="Marletaz F."/>
            <person name="Cho S.-J."/>
            <person name="Edsinger-Gonzales E."/>
            <person name="Havlak P."/>
            <person name="Kuo D.-H."/>
            <person name="Larsson T."/>
            <person name="Lv J."/>
            <person name="Arendt D."/>
            <person name="Savage R."/>
            <person name="Osoegawa K."/>
            <person name="de Jong P."/>
            <person name="Lindberg D.R."/>
            <person name="Seaver E.C."/>
            <person name="Weisblat D.A."/>
            <person name="Putnam N.H."/>
            <person name="Grigoriev I.V."/>
            <person name="Rokhsar D.S."/>
        </authorList>
    </citation>
    <scope>NUCLEOTIDE SEQUENCE</scope>
</reference>
<dbReference type="KEGG" id="hro:HELRODRAFT_82872"/>